<dbReference type="CDD" id="cd02042">
    <property type="entry name" value="ParAB_family"/>
    <property type="match status" value="1"/>
</dbReference>
<dbReference type="EMBL" id="MCBA01000067">
    <property type="protein sequence ID" value="RGP89834.1"/>
    <property type="molecule type" value="Genomic_DNA"/>
</dbReference>
<dbReference type="InterPro" id="IPR050678">
    <property type="entry name" value="DNA_Partitioning_ATPase"/>
</dbReference>
<organism evidence="2 3">
    <name type="scientific">Vibrio cholerae</name>
    <dbReference type="NCBI Taxonomy" id="666"/>
    <lineage>
        <taxon>Bacteria</taxon>
        <taxon>Pseudomonadati</taxon>
        <taxon>Pseudomonadota</taxon>
        <taxon>Gammaproteobacteria</taxon>
        <taxon>Vibrionales</taxon>
        <taxon>Vibrionaceae</taxon>
        <taxon>Vibrio</taxon>
    </lineage>
</organism>
<dbReference type="Proteomes" id="UP000266701">
    <property type="component" value="Unassembled WGS sequence"/>
</dbReference>
<dbReference type="SUPFAM" id="SSF52540">
    <property type="entry name" value="P-loop containing nucleoside triphosphate hydrolases"/>
    <property type="match status" value="1"/>
</dbReference>
<dbReference type="InterPro" id="IPR025669">
    <property type="entry name" value="AAA_dom"/>
</dbReference>
<protein>
    <recommendedName>
        <fullName evidence="1">AAA domain-containing protein</fullName>
    </recommendedName>
</protein>
<evidence type="ECO:0000313" key="2">
    <source>
        <dbReference type="EMBL" id="RGP89834.1"/>
    </source>
</evidence>
<gene>
    <name evidence="2" type="ORF">BC353_09745</name>
</gene>
<reference evidence="2 3" key="1">
    <citation type="journal article" date="2017" name="Emerg. Infect. Dis.">
        <title>Carbapenemase VCC-1-Producing Vibrio cholerae in Coastal Waters of Germany.</title>
        <authorList>
            <person name="Hammerl J.A."/>
            <person name="Jackel C."/>
            <person name="Bortolaia V."/>
            <person name="Schwartz K."/>
            <person name="Bier N."/>
            <person name="Hendriksen R.S."/>
            <person name="Guerra B."/>
            <person name="Strauch E."/>
        </authorList>
    </citation>
    <scope>NUCLEOTIDE SEQUENCE [LARGE SCALE GENOMIC DNA]</scope>
    <source>
        <strain evidence="2 3">VN-2825</strain>
    </source>
</reference>
<dbReference type="PANTHER" id="PTHR13696">
    <property type="entry name" value="P-LOOP CONTAINING NUCLEOSIDE TRIPHOSPHATE HYDROLASE"/>
    <property type="match status" value="1"/>
</dbReference>
<name>A0A395U108_VIBCL</name>
<dbReference type="InterPro" id="IPR027417">
    <property type="entry name" value="P-loop_NTPase"/>
</dbReference>
<comment type="caution">
    <text evidence="2">The sequence shown here is derived from an EMBL/GenBank/DDBJ whole genome shotgun (WGS) entry which is preliminary data.</text>
</comment>
<dbReference type="PANTHER" id="PTHR13696:SF99">
    <property type="entry name" value="COBYRINIC ACID AC-DIAMIDE SYNTHASE"/>
    <property type="match status" value="1"/>
</dbReference>
<sequence length="263" mass="28938">MGKIVAIANQKGGVGKTTATLDVYSALVLLKKRVCLIDLDPQTTLSQRIFKSTEDNDSIPSSVKRKAGDANVFALFDEEFIGVPHPINEYAAIFGATPAISVANVCTDEEVGFFKNNLRQIAESFDYVLIDCPPMVGNIQYCALAASDYVLIPSKLEQGSKEGIKRLLNAISITRKNKNPDLKIAGIFLNIVKAQPTQLQAQVRADIRSEYGELVFKSEVRETTKVTEAEYLNESIITYDPEKAKHIGVTDLIDEILNVVEVK</sequence>
<proteinExistence type="predicted"/>
<dbReference type="Gene3D" id="3.40.50.300">
    <property type="entry name" value="P-loop containing nucleotide triphosphate hydrolases"/>
    <property type="match status" value="1"/>
</dbReference>
<dbReference type="RefSeq" id="WP_176399515.1">
    <property type="nucleotide sequence ID" value="NZ_JACTGM010000015.1"/>
</dbReference>
<evidence type="ECO:0000313" key="3">
    <source>
        <dbReference type="Proteomes" id="UP000266701"/>
    </source>
</evidence>
<dbReference type="AlphaFoldDB" id="A0A395U108"/>
<evidence type="ECO:0000259" key="1">
    <source>
        <dbReference type="Pfam" id="PF13614"/>
    </source>
</evidence>
<feature type="domain" description="AAA" evidence="1">
    <location>
        <begin position="3"/>
        <end position="184"/>
    </location>
</feature>
<accession>A0A395U108</accession>
<dbReference type="Pfam" id="PF13614">
    <property type="entry name" value="AAA_31"/>
    <property type="match status" value="1"/>
</dbReference>